<dbReference type="Pfam" id="PF02746">
    <property type="entry name" value="MR_MLE_N"/>
    <property type="match status" value="1"/>
</dbReference>
<gene>
    <name evidence="5" type="ORF">GCM10009740_38290</name>
</gene>
<reference evidence="6" key="1">
    <citation type="journal article" date="2019" name="Int. J. Syst. Evol. Microbiol.">
        <title>The Global Catalogue of Microorganisms (GCM) 10K type strain sequencing project: providing services to taxonomists for standard genome sequencing and annotation.</title>
        <authorList>
            <consortium name="The Broad Institute Genomics Platform"/>
            <consortium name="The Broad Institute Genome Sequencing Center for Infectious Disease"/>
            <person name="Wu L."/>
            <person name="Ma J."/>
        </authorList>
    </citation>
    <scope>NUCLEOTIDE SEQUENCE [LARGE SCALE GENOMIC DNA]</scope>
    <source>
        <strain evidence="6">JCM 14283</strain>
    </source>
</reference>
<dbReference type="InterPro" id="IPR013341">
    <property type="entry name" value="Mandelate_racemase_N_dom"/>
</dbReference>
<dbReference type="PANTHER" id="PTHR13794">
    <property type="entry name" value="ENOLASE SUPERFAMILY, MANDELATE RACEMASE"/>
    <property type="match status" value="1"/>
</dbReference>
<evidence type="ECO:0000256" key="3">
    <source>
        <dbReference type="ARBA" id="ARBA00022842"/>
    </source>
</evidence>
<evidence type="ECO:0000313" key="5">
    <source>
        <dbReference type="EMBL" id="GAA1501734.1"/>
    </source>
</evidence>
<dbReference type="RefSeq" id="WP_343994587.1">
    <property type="nucleotide sequence ID" value="NZ_BAAANB010000100.1"/>
</dbReference>
<dbReference type="InterPro" id="IPR036849">
    <property type="entry name" value="Enolase-like_C_sf"/>
</dbReference>
<comment type="cofactor">
    <cofactor evidence="1">
        <name>Mg(2+)</name>
        <dbReference type="ChEBI" id="CHEBI:18420"/>
    </cofactor>
</comment>
<dbReference type="SFLD" id="SFLDS00001">
    <property type="entry name" value="Enolase"/>
    <property type="match status" value="1"/>
</dbReference>
<evidence type="ECO:0000256" key="2">
    <source>
        <dbReference type="ARBA" id="ARBA00022723"/>
    </source>
</evidence>
<dbReference type="SUPFAM" id="SSF54826">
    <property type="entry name" value="Enolase N-terminal domain-like"/>
    <property type="match status" value="1"/>
</dbReference>
<dbReference type="Gene3D" id="3.20.20.120">
    <property type="entry name" value="Enolase-like C-terminal domain"/>
    <property type="match status" value="1"/>
</dbReference>
<keyword evidence="3" id="KW-0460">Magnesium</keyword>
<dbReference type="InterPro" id="IPR046945">
    <property type="entry name" value="RHMD-like"/>
</dbReference>
<dbReference type="InterPro" id="IPR013342">
    <property type="entry name" value="Mandelate_racemase_C"/>
</dbReference>
<dbReference type="Pfam" id="PF13378">
    <property type="entry name" value="MR_MLE_C"/>
    <property type="match status" value="1"/>
</dbReference>
<protein>
    <submittedName>
        <fullName evidence="5">D-galactarolactone cycloisomerase</fullName>
    </submittedName>
</protein>
<dbReference type="EMBL" id="BAAANB010000100">
    <property type="protein sequence ID" value="GAA1501734.1"/>
    <property type="molecule type" value="Genomic_DNA"/>
</dbReference>
<feature type="domain" description="Mandelate racemase/muconate lactonizing enzyme C-terminal" evidence="4">
    <location>
        <begin position="155"/>
        <end position="263"/>
    </location>
</feature>
<dbReference type="SMART" id="SM00922">
    <property type="entry name" value="MR_MLE"/>
    <property type="match status" value="1"/>
</dbReference>
<dbReference type="SFLD" id="SFLDG00179">
    <property type="entry name" value="mandelate_racemase"/>
    <property type="match status" value="1"/>
</dbReference>
<dbReference type="InterPro" id="IPR029017">
    <property type="entry name" value="Enolase-like_N"/>
</dbReference>
<sequence>MKIIDVRCHVLVDPDYDITSTSSSQDDIVVEIETDEGLIGVGEADVNPWIAKACIEAPGTHTMGLGIRDTLIGSDPRDVEGLWDRLYVGTAMNGRRGAVVHAYGAVDMALHDLRGKILGKPAWQLFQDVERTDLPHQTVPYASLQPEPGGFERYTQSMVDWALRAKKFGFTALKAEVTVNGPYAHQGMKEPYERAGEVLAAVREAVGPDFTLMCDVQYMFPDARTCLDVVEDWADLNLRFLETPLSFDDLDGYAEVAAHAPMPIAAGEFLATRFEFLDLMDRGRVSVVQPDMGRVGGLTEAVRVGTLAQARGLTVVPHVWKTGLSIAAAANFAAATPGCEFVEYLPAELSESPLRRQLFRNVPELVNGRLTPSDAPGLGVELDHDALAHFAAAASALYRGTGH</sequence>
<accession>A0ABP4KFY2</accession>
<dbReference type="PANTHER" id="PTHR13794:SF58">
    <property type="entry name" value="MITOCHONDRIAL ENOLASE SUPERFAMILY MEMBER 1"/>
    <property type="match status" value="1"/>
</dbReference>
<dbReference type="CDD" id="cd03316">
    <property type="entry name" value="MR_like"/>
    <property type="match status" value="1"/>
</dbReference>
<proteinExistence type="predicted"/>
<name>A0ABP4KFY2_9MICO</name>
<evidence type="ECO:0000259" key="4">
    <source>
        <dbReference type="SMART" id="SM00922"/>
    </source>
</evidence>
<dbReference type="Gene3D" id="3.30.390.10">
    <property type="entry name" value="Enolase-like, N-terminal domain"/>
    <property type="match status" value="1"/>
</dbReference>
<comment type="caution">
    <text evidence="5">The sequence shown here is derived from an EMBL/GenBank/DDBJ whole genome shotgun (WGS) entry which is preliminary data.</text>
</comment>
<organism evidence="5 6">
    <name type="scientific">Terrabacter terrae</name>
    <dbReference type="NCBI Taxonomy" id="318434"/>
    <lineage>
        <taxon>Bacteria</taxon>
        <taxon>Bacillati</taxon>
        <taxon>Actinomycetota</taxon>
        <taxon>Actinomycetes</taxon>
        <taxon>Micrococcales</taxon>
        <taxon>Intrasporangiaceae</taxon>
        <taxon>Terrabacter</taxon>
    </lineage>
</organism>
<evidence type="ECO:0000256" key="1">
    <source>
        <dbReference type="ARBA" id="ARBA00001946"/>
    </source>
</evidence>
<keyword evidence="2" id="KW-0479">Metal-binding</keyword>
<keyword evidence="6" id="KW-1185">Reference proteome</keyword>
<evidence type="ECO:0000313" key="6">
    <source>
        <dbReference type="Proteomes" id="UP001501285"/>
    </source>
</evidence>
<dbReference type="InterPro" id="IPR029065">
    <property type="entry name" value="Enolase_C-like"/>
</dbReference>
<dbReference type="Proteomes" id="UP001501285">
    <property type="component" value="Unassembled WGS sequence"/>
</dbReference>
<dbReference type="SUPFAM" id="SSF51604">
    <property type="entry name" value="Enolase C-terminal domain-like"/>
    <property type="match status" value="1"/>
</dbReference>